<dbReference type="SUPFAM" id="SSF53448">
    <property type="entry name" value="Nucleotide-diphospho-sugar transferases"/>
    <property type="match status" value="1"/>
</dbReference>
<reference evidence="2 3" key="1">
    <citation type="submission" date="2019-07" db="EMBL/GenBank/DDBJ databases">
        <title>Whole genome shotgun sequence of Reyranella soli NBRC 108950.</title>
        <authorList>
            <person name="Hosoyama A."/>
            <person name="Uohara A."/>
            <person name="Ohji S."/>
            <person name="Ichikawa N."/>
        </authorList>
    </citation>
    <scope>NUCLEOTIDE SEQUENCE [LARGE SCALE GENOMIC DNA]</scope>
    <source>
        <strain evidence="2 3">NBRC 108950</strain>
    </source>
</reference>
<comment type="caution">
    <text evidence="2">The sequence shown here is derived from an EMBL/GenBank/DDBJ whole genome shotgun (WGS) entry which is preliminary data.</text>
</comment>
<name>A0A512NIB0_9HYPH</name>
<protein>
    <recommendedName>
        <fullName evidence="1">Glycosyltransferase 2-like domain-containing protein</fullName>
    </recommendedName>
</protein>
<dbReference type="InterPro" id="IPR001173">
    <property type="entry name" value="Glyco_trans_2-like"/>
</dbReference>
<keyword evidence="3" id="KW-1185">Reference proteome</keyword>
<dbReference type="CDD" id="cd00761">
    <property type="entry name" value="Glyco_tranf_GTA_type"/>
    <property type="match status" value="1"/>
</dbReference>
<organism evidence="2 3">
    <name type="scientific">Reyranella soli</name>
    <dbReference type="NCBI Taxonomy" id="1230389"/>
    <lineage>
        <taxon>Bacteria</taxon>
        <taxon>Pseudomonadati</taxon>
        <taxon>Pseudomonadota</taxon>
        <taxon>Alphaproteobacteria</taxon>
        <taxon>Hyphomicrobiales</taxon>
        <taxon>Reyranellaceae</taxon>
        <taxon>Reyranella</taxon>
    </lineage>
</organism>
<dbReference type="Gene3D" id="3.90.550.10">
    <property type="entry name" value="Spore Coat Polysaccharide Biosynthesis Protein SpsA, Chain A"/>
    <property type="match status" value="1"/>
</dbReference>
<sequence length="308" mass="34438">MRNAERTIAATLDSISRQTHANLDIVVVDDESTDGSVAIVDQKIRQDRRVRLVRQKNAGVAAARNTGAAATAASFLAFVDADDLWAPTKIAFQLDALRQGGPTAGLAYCWFASIDQNDRVISFGPQPLVEGDAMKSLCADNWIGNGSSLLMRRTAFEKAGGYDPALRARGAQGAEDLLMCFRVAEHFAFAVVPRYHVGYRATPGNMSSDSLQMFRSTELVLDEYRRKYPEHAADIEHHLRNARHWFAYRAAATRRRHDVRTLLTGALQRHPLASAWHFSTLALSVARGRLQRHLGRRPRWPLYTEVVW</sequence>
<accession>A0A512NIB0</accession>
<evidence type="ECO:0000259" key="1">
    <source>
        <dbReference type="Pfam" id="PF00535"/>
    </source>
</evidence>
<dbReference type="InterPro" id="IPR029044">
    <property type="entry name" value="Nucleotide-diphossugar_trans"/>
</dbReference>
<dbReference type="EMBL" id="BKAJ01000107">
    <property type="protein sequence ID" value="GEP58655.1"/>
    <property type="molecule type" value="Genomic_DNA"/>
</dbReference>
<proteinExistence type="predicted"/>
<dbReference type="Proteomes" id="UP000321058">
    <property type="component" value="Unassembled WGS sequence"/>
</dbReference>
<evidence type="ECO:0000313" key="3">
    <source>
        <dbReference type="Proteomes" id="UP000321058"/>
    </source>
</evidence>
<feature type="domain" description="Glycosyltransferase 2-like" evidence="1">
    <location>
        <begin position="2"/>
        <end position="158"/>
    </location>
</feature>
<dbReference type="AlphaFoldDB" id="A0A512NIB0"/>
<gene>
    <name evidence="2" type="ORF">RSO01_58210</name>
</gene>
<dbReference type="PANTHER" id="PTHR43685:SF2">
    <property type="entry name" value="GLYCOSYLTRANSFERASE 2-LIKE DOMAIN-CONTAINING PROTEIN"/>
    <property type="match status" value="1"/>
</dbReference>
<dbReference type="PANTHER" id="PTHR43685">
    <property type="entry name" value="GLYCOSYLTRANSFERASE"/>
    <property type="match status" value="1"/>
</dbReference>
<dbReference type="Pfam" id="PF00535">
    <property type="entry name" value="Glycos_transf_2"/>
    <property type="match status" value="1"/>
</dbReference>
<evidence type="ECO:0000313" key="2">
    <source>
        <dbReference type="EMBL" id="GEP58655.1"/>
    </source>
</evidence>
<dbReference type="InterPro" id="IPR050834">
    <property type="entry name" value="Glycosyltransf_2"/>
</dbReference>